<sequence>MMHGPGMGSVGNGAAVPTEYHISIVKSNIRDVDPWQYKPYAVMVGPYHHDAKQRMEKVKLSKLLDALPSDEQKRLSVLEDYLIAISGLLRKVRPYYGDGARSWDDKTLSRILLVDGFYILHVFGVGSFGGGDGLGAEDSIEHIRDVFYLLENQIPFFVLVKIYDLIFPQTDGVSSSATTVTVVLQGLKNSVQGLKNSVRLLLKRLGYLLLEETDGVPPLGDSPWHLLHMLYTHFKPTAMSDVTPATVSVEKISRTPPNLCWQWQWHLLSRLGIRVTPAATPADPVAGGDDTPHPVYRWRGAMQYITTRTPL</sequence>
<dbReference type="Gramene" id="ORUFI10G07150.1">
    <property type="protein sequence ID" value="ORUFI10G07150.1"/>
    <property type="gene ID" value="ORUFI10G07150"/>
</dbReference>
<dbReference type="PANTHER" id="PTHR31170">
    <property type="entry name" value="BNAC04G53230D PROTEIN"/>
    <property type="match status" value="1"/>
</dbReference>
<protein>
    <submittedName>
        <fullName evidence="1">Uncharacterized protein</fullName>
    </submittedName>
</protein>
<dbReference type="InterPro" id="IPR004158">
    <property type="entry name" value="DUF247_pln"/>
</dbReference>
<evidence type="ECO:0000313" key="1">
    <source>
        <dbReference type="EnsemblPlants" id="ORUFI10G07150.1"/>
    </source>
</evidence>
<accession>A0A0E0QXW5</accession>
<organism evidence="1 2">
    <name type="scientific">Oryza rufipogon</name>
    <name type="common">Brownbeard rice</name>
    <name type="synonym">Asian wild rice</name>
    <dbReference type="NCBI Taxonomy" id="4529"/>
    <lineage>
        <taxon>Eukaryota</taxon>
        <taxon>Viridiplantae</taxon>
        <taxon>Streptophyta</taxon>
        <taxon>Embryophyta</taxon>
        <taxon>Tracheophyta</taxon>
        <taxon>Spermatophyta</taxon>
        <taxon>Magnoliopsida</taxon>
        <taxon>Liliopsida</taxon>
        <taxon>Poales</taxon>
        <taxon>Poaceae</taxon>
        <taxon>BOP clade</taxon>
        <taxon>Oryzoideae</taxon>
        <taxon>Oryzeae</taxon>
        <taxon>Oryzinae</taxon>
        <taxon>Oryza</taxon>
    </lineage>
</organism>
<dbReference type="HOGENOM" id="CLU_931813_0_0_1"/>
<dbReference type="Proteomes" id="UP000008022">
    <property type="component" value="Unassembled WGS sequence"/>
</dbReference>
<reference evidence="2" key="1">
    <citation type="submission" date="2013-06" db="EMBL/GenBank/DDBJ databases">
        <authorList>
            <person name="Zhao Q."/>
        </authorList>
    </citation>
    <scope>NUCLEOTIDE SEQUENCE</scope>
    <source>
        <strain evidence="2">cv. W1943</strain>
    </source>
</reference>
<name>A0A0E0QXW5_ORYRU</name>
<dbReference type="STRING" id="4529.A0A0E0QXW5"/>
<dbReference type="PANTHER" id="PTHR31170:SF18">
    <property type="entry name" value="(WILD MALAYSIAN BANANA) HYPOTHETICAL PROTEIN"/>
    <property type="match status" value="1"/>
</dbReference>
<dbReference type="AlphaFoldDB" id="A0A0E0QXW5"/>
<proteinExistence type="predicted"/>
<dbReference type="EnsemblPlants" id="ORUFI10G07150.1">
    <property type="protein sequence ID" value="ORUFI10G07150.1"/>
    <property type="gene ID" value="ORUFI10G07150"/>
</dbReference>
<dbReference type="Pfam" id="PF03140">
    <property type="entry name" value="DUF247"/>
    <property type="match status" value="1"/>
</dbReference>
<dbReference type="OMA" id="THFKPTA"/>
<evidence type="ECO:0000313" key="2">
    <source>
        <dbReference type="Proteomes" id="UP000008022"/>
    </source>
</evidence>
<keyword evidence="2" id="KW-1185">Reference proteome</keyword>
<reference evidence="1" key="2">
    <citation type="submission" date="2015-06" db="UniProtKB">
        <authorList>
            <consortium name="EnsemblPlants"/>
        </authorList>
    </citation>
    <scope>IDENTIFICATION</scope>
</reference>